<accession>G2QNF2</accession>
<evidence type="ECO:0000256" key="2">
    <source>
        <dbReference type="ARBA" id="ARBA00010617"/>
    </source>
</evidence>
<dbReference type="InParanoid" id="G2QNF2"/>
<dbReference type="OMA" id="IEWFERT"/>
<dbReference type="GO" id="GO:0004497">
    <property type="term" value="F:monooxygenase activity"/>
    <property type="evidence" value="ECO:0007669"/>
    <property type="project" value="UniProtKB-KW"/>
</dbReference>
<dbReference type="GeneID" id="11510129"/>
<dbReference type="EMBL" id="CP003008">
    <property type="protein sequence ID" value="AEO62025.1"/>
    <property type="molecule type" value="Genomic_DNA"/>
</dbReference>
<dbReference type="Pfam" id="PF00067">
    <property type="entry name" value="p450"/>
    <property type="match status" value="1"/>
</dbReference>
<protein>
    <recommendedName>
        <fullName evidence="12">Cytochrome P450-like protein</fullName>
    </recommendedName>
</protein>
<dbReference type="AlphaFoldDB" id="G2QNF2"/>
<keyword evidence="5 9" id="KW-0560">Oxidoreductase</keyword>
<dbReference type="HOGENOM" id="CLU_022195_0_3_1"/>
<dbReference type="RefSeq" id="XP_003667270.1">
    <property type="nucleotide sequence ID" value="XM_003667222.1"/>
</dbReference>
<comment type="cofactor">
    <cofactor evidence="1 8">
        <name>heme</name>
        <dbReference type="ChEBI" id="CHEBI:30413"/>
    </cofactor>
</comment>
<dbReference type="InterPro" id="IPR017972">
    <property type="entry name" value="Cyt_P450_CS"/>
</dbReference>
<dbReference type="OrthoDB" id="1844152at2759"/>
<evidence type="ECO:0000256" key="5">
    <source>
        <dbReference type="ARBA" id="ARBA00023002"/>
    </source>
</evidence>
<dbReference type="SUPFAM" id="SSF48264">
    <property type="entry name" value="Cytochrome P450"/>
    <property type="match status" value="1"/>
</dbReference>
<dbReference type="InterPro" id="IPR002403">
    <property type="entry name" value="Cyt_P450_E_grp-IV"/>
</dbReference>
<keyword evidence="6 8" id="KW-0408">Iron</keyword>
<keyword evidence="3 8" id="KW-0349">Heme</keyword>
<sequence>MLDAWFREHPNQPARIIGDAGEVIVLLPHLTNEMRNDPRLSFAGWIVKNFLAHIPGFEGFREGSRDSQIVQEVIMKDLTKYLNKITEPLSEETALAVNELYPADDDQERHTISPRERLLRLVARVSSRVFLGEEICRNEAWLRVTREYTVDAFGAAEELRLWPAPLRALVHWFLPSCRRARADVAEARRIIGAVLDKRRLQKLRGEKVEYDDAIDWFEREARGREYDPTVAQLTLSMAAIHTTTELVTQVMSDIAQDPDILDELRHEMVQVLRDGGWKKTSLYNMKLLDSVLKESLRLKPTGIISMRRLASDNIRFSDGTSIRKGSMVAVTARKHWDAGVYEKPEAWDGRRFLRMRETPGREHVAQMVSTGPDYLSFGHGQHACPGRFFAANEAKVVLIHLLLKYDWRLSPDAPRPRIRHYGWTLRADPTTTMQYRRRRPEIDL</sequence>
<dbReference type="CDD" id="cd11041">
    <property type="entry name" value="CYP503A1-like"/>
    <property type="match status" value="1"/>
</dbReference>
<evidence type="ECO:0000256" key="1">
    <source>
        <dbReference type="ARBA" id="ARBA00001971"/>
    </source>
</evidence>
<feature type="binding site" description="axial binding residue" evidence="8">
    <location>
        <position position="384"/>
    </location>
    <ligand>
        <name>heme</name>
        <dbReference type="ChEBI" id="CHEBI:30413"/>
    </ligand>
    <ligandPart>
        <name>Fe</name>
        <dbReference type="ChEBI" id="CHEBI:18248"/>
    </ligandPart>
</feature>
<evidence type="ECO:0008006" key="12">
    <source>
        <dbReference type="Google" id="ProtNLM"/>
    </source>
</evidence>
<evidence type="ECO:0000256" key="7">
    <source>
        <dbReference type="ARBA" id="ARBA00023033"/>
    </source>
</evidence>
<evidence type="ECO:0000256" key="4">
    <source>
        <dbReference type="ARBA" id="ARBA00022723"/>
    </source>
</evidence>
<dbReference type="Gene3D" id="1.10.630.10">
    <property type="entry name" value="Cytochrome P450"/>
    <property type="match status" value="1"/>
</dbReference>
<dbReference type="KEGG" id="mtm:MYCTH_2312925"/>
<dbReference type="PANTHER" id="PTHR46206:SF2">
    <property type="entry name" value="CYTOCHROME P450 MONOOXYGENASE AUSG-RELATED"/>
    <property type="match status" value="1"/>
</dbReference>
<name>G2QNF2_THET4</name>
<comment type="similarity">
    <text evidence="2 9">Belongs to the cytochrome P450 family.</text>
</comment>
<dbReference type="GO" id="GO:0020037">
    <property type="term" value="F:heme binding"/>
    <property type="evidence" value="ECO:0007669"/>
    <property type="project" value="InterPro"/>
</dbReference>
<dbReference type="InterPro" id="IPR036396">
    <property type="entry name" value="Cyt_P450_sf"/>
</dbReference>
<dbReference type="VEuPathDB" id="FungiDB:MYCTH_2312925"/>
<dbReference type="PANTHER" id="PTHR46206">
    <property type="entry name" value="CYTOCHROME P450"/>
    <property type="match status" value="1"/>
</dbReference>
<keyword evidence="7 9" id="KW-0503">Monooxygenase</keyword>
<dbReference type="PROSITE" id="PS00086">
    <property type="entry name" value="CYTOCHROME_P450"/>
    <property type="match status" value="1"/>
</dbReference>
<evidence type="ECO:0000313" key="11">
    <source>
        <dbReference type="Proteomes" id="UP000007322"/>
    </source>
</evidence>
<proteinExistence type="inferred from homology"/>
<evidence type="ECO:0000256" key="9">
    <source>
        <dbReference type="RuleBase" id="RU000461"/>
    </source>
</evidence>
<organism evidence="10 11">
    <name type="scientific">Thermothelomyces thermophilus (strain ATCC 42464 / BCRC 31852 / DSM 1799)</name>
    <name type="common">Sporotrichum thermophile</name>
    <dbReference type="NCBI Taxonomy" id="573729"/>
    <lineage>
        <taxon>Eukaryota</taxon>
        <taxon>Fungi</taxon>
        <taxon>Dikarya</taxon>
        <taxon>Ascomycota</taxon>
        <taxon>Pezizomycotina</taxon>
        <taxon>Sordariomycetes</taxon>
        <taxon>Sordariomycetidae</taxon>
        <taxon>Sordariales</taxon>
        <taxon>Chaetomiaceae</taxon>
        <taxon>Thermothelomyces</taxon>
    </lineage>
</organism>
<keyword evidence="4 8" id="KW-0479">Metal-binding</keyword>
<dbReference type="InterPro" id="IPR001128">
    <property type="entry name" value="Cyt_P450"/>
</dbReference>
<dbReference type="Proteomes" id="UP000007322">
    <property type="component" value="Chromosome 7"/>
</dbReference>
<gene>
    <name evidence="10" type="ORF">MYCTH_2312925</name>
</gene>
<evidence type="ECO:0000256" key="6">
    <source>
        <dbReference type="ARBA" id="ARBA00023004"/>
    </source>
</evidence>
<dbReference type="eggNOG" id="KOG0158">
    <property type="taxonomic scope" value="Eukaryota"/>
</dbReference>
<dbReference type="PRINTS" id="PR00465">
    <property type="entry name" value="EP450IV"/>
</dbReference>
<evidence type="ECO:0000256" key="8">
    <source>
        <dbReference type="PIRSR" id="PIRSR602403-1"/>
    </source>
</evidence>
<reference evidence="10 11" key="1">
    <citation type="journal article" date="2011" name="Nat. Biotechnol.">
        <title>Comparative genomic analysis of the thermophilic biomass-degrading fungi Myceliophthora thermophila and Thielavia terrestris.</title>
        <authorList>
            <person name="Berka R.M."/>
            <person name="Grigoriev I.V."/>
            <person name="Otillar R."/>
            <person name="Salamov A."/>
            <person name="Grimwood J."/>
            <person name="Reid I."/>
            <person name="Ishmael N."/>
            <person name="John T."/>
            <person name="Darmond C."/>
            <person name="Moisan M.-C."/>
            <person name="Henrissat B."/>
            <person name="Coutinho P.M."/>
            <person name="Lombard V."/>
            <person name="Natvig D.O."/>
            <person name="Lindquist E."/>
            <person name="Schmutz J."/>
            <person name="Lucas S."/>
            <person name="Harris P."/>
            <person name="Powlowski J."/>
            <person name="Bellemare A."/>
            <person name="Taylor D."/>
            <person name="Butler G."/>
            <person name="de Vries R.P."/>
            <person name="Allijn I.E."/>
            <person name="van den Brink J."/>
            <person name="Ushinsky S."/>
            <person name="Storms R."/>
            <person name="Powell A.J."/>
            <person name="Paulsen I.T."/>
            <person name="Elbourne L.D.H."/>
            <person name="Baker S.E."/>
            <person name="Magnuson J."/>
            <person name="LaBoissiere S."/>
            <person name="Clutterbuck A.J."/>
            <person name="Martinez D."/>
            <person name="Wogulis M."/>
            <person name="de Leon A.L."/>
            <person name="Rey M.W."/>
            <person name="Tsang A."/>
        </authorList>
    </citation>
    <scope>NUCLEOTIDE SEQUENCE [LARGE SCALE GENOMIC DNA]</scope>
    <source>
        <strain evidence="11">ATCC 42464 / BCRC 31852 / DSM 1799</strain>
    </source>
</reference>
<dbReference type="GO" id="GO:0016705">
    <property type="term" value="F:oxidoreductase activity, acting on paired donors, with incorporation or reduction of molecular oxygen"/>
    <property type="evidence" value="ECO:0007669"/>
    <property type="project" value="InterPro"/>
</dbReference>
<evidence type="ECO:0000256" key="3">
    <source>
        <dbReference type="ARBA" id="ARBA00022617"/>
    </source>
</evidence>
<keyword evidence="11" id="KW-1185">Reference proteome</keyword>
<dbReference type="GO" id="GO:0005506">
    <property type="term" value="F:iron ion binding"/>
    <property type="evidence" value="ECO:0007669"/>
    <property type="project" value="InterPro"/>
</dbReference>
<evidence type="ECO:0000313" key="10">
    <source>
        <dbReference type="EMBL" id="AEO62025.1"/>
    </source>
</evidence>